<dbReference type="InterPro" id="IPR001967">
    <property type="entry name" value="Peptidase_S11_N"/>
</dbReference>
<dbReference type="InterPro" id="IPR045155">
    <property type="entry name" value="Beta-lactam_cat"/>
</dbReference>
<comment type="catalytic activity">
    <reaction evidence="1">
        <text>a beta-lactam + H2O = a substituted beta-amino acid</text>
        <dbReference type="Rhea" id="RHEA:20401"/>
        <dbReference type="ChEBI" id="CHEBI:15377"/>
        <dbReference type="ChEBI" id="CHEBI:35627"/>
        <dbReference type="ChEBI" id="CHEBI:140347"/>
        <dbReference type="EC" id="3.5.2.6"/>
    </reaction>
</comment>
<dbReference type="GO" id="GO:0008360">
    <property type="term" value="P:regulation of cell shape"/>
    <property type="evidence" value="ECO:0007669"/>
    <property type="project" value="UniProtKB-KW"/>
</dbReference>
<keyword evidence="5" id="KW-0732">Signal</keyword>
<evidence type="ECO:0000256" key="10">
    <source>
        <dbReference type="PIRSR" id="PIRSR618044-1"/>
    </source>
</evidence>
<dbReference type="RefSeq" id="WP_197530745.1">
    <property type="nucleotide sequence ID" value="NZ_SJPS01000005.1"/>
</dbReference>
<comment type="similarity">
    <text evidence="3">Belongs to the class-A beta-lactamase family.</text>
</comment>
<dbReference type="Pfam" id="PF01471">
    <property type="entry name" value="PG_binding_1"/>
    <property type="match status" value="1"/>
</dbReference>
<dbReference type="GO" id="GO:0046677">
    <property type="term" value="P:response to antibiotic"/>
    <property type="evidence" value="ECO:0007669"/>
    <property type="project" value="InterPro"/>
</dbReference>
<reference evidence="16 17" key="1">
    <citation type="submission" date="2019-02" db="EMBL/GenBank/DDBJ databases">
        <title>Deep-cultivation of Planctomycetes and their phenomic and genomic characterization uncovers novel biology.</title>
        <authorList>
            <person name="Wiegand S."/>
            <person name="Jogler M."/>
            <person name="Boedeker C."/>
            <person name="Pinto D."/>
            <person name="Vollmers J."/>
            <person name="Rivas-Marin E."/>
            <person name="Kohn T."/>
            <person name="Peeters S.H."/>
            <person name="Heuer A."/>
            <person name="Rast P."/>
            <person name="Oberbeckmann S."/>
            <person name="Bunk B."/>
            <person name="Jeske O."/>
            <person name="Meyerdierks A."/>
            <person name="Storesund J.E."/>
            <person name="Kallscheuer N."/>
            <person name="Luecker S."/>
            <person name="Lage O.M."/>
            <person name="Pohl T."/>
            <person name="Merkel B.J."/>
            <person name="Hornburger P."/>
            <person name="Mueller R.-W."/>
            <person name="Bruemmer F."/>
            <person name="Labrenz M."/>
            <person name="Spormann A.M."/>
            <person name="Op Den Camp H."/>
            <person name="Overmann J."/>
            <person name="Amann R."/>
            <person name="Jetten M.S.M."/>
            <person name="Mascher T."/>
            <person name="Medema M.H."/>
            <person name="Devos D.P."/>
            <person name="Kaster A.-K."/>
            <person name="Ovreas L."/>
            <person name="Rohde M."/>
            <person name="Galperin M.Y."/>
            <person name="Jogler C."/>
        </authorList>
    </citation>
    <scope>NUCLEOTIDE SEQUENCE [LARGE SCALE GENOMIC DNA]</scope>
    <source>
        <strain evidence="16 17">Pla144</strain>
    </source>
</reference>
<organism evidence="16 17">
    <name type="scientific">Bythopirellula polymerisocia</name>
    <dbReference type="NCBI Taxonomy" id="2528003"/>
    <lineage>
        <taxon>Bacteria</taxon>
        <taxon>Pseudomonadati</taxon>
        <taxon>Planctomycetota</taxon>
        <taxon>Planctomycetia</taxon>
        <taxon>Pirellulales</taxon>
        <taxon>Lacipirellulaceae</taxon>
        <taxon>Bythopirellula</taxon>
    </lineage>
</organism>
<evidence type="ECO:0000256" key="12">
    <source>
        <dbReference type="RuleBase" id="RU004016"/>
    </source>
</evidence>
<dbReference type="SUPFAM" id="SSF47090">
    <property type="entry name" value="PGBD-like"/>
    <property type="match status" value="1"/>
</dbReference>
<dbReference type="Pfam" id="PF13354">
    <property type="entry name" value="Beta-lactamase2"/>
    <property type="match status" value="1"/>
</dbReference>
<feature type="domain" description="Peptidase S11 D-alanyl-D-alanine carboxypeptidase A N-terminal" evidence="13">
    <location>
        <begin position="409"/>
        <end position="654"/>
    </location>
</feature>
<keyword evidence="16" id="KW-0121">Carboxypeptidase</keyword>
<evidence type="ECO:0000259" key="13">
    <source>
        <dbReference type="Pfam" id="PF00768"/>
    </source>
</evidence>
<dbReference type="SUPFAM" id="SSF56601">
    <property type="entry name" value="beta-lactamase/transpeptidase-like"/>
    <property type="match status" value="2"/>
</dbReference>
<dbReference type="InterPro" id="IPR018044">
    <property type="entry name" value="Peptidase_S11"/>
</dbReference>
<evidence type="ECO:0000256" key="5">
    <source>
        <dbReference type="ARBA" id="ARBA00022729"/>
    </source>
</evidence>
<dbReference type="PANTHER" id="PTHR35333">
    <property type="entry name" value="BETA-LACTAMASE"/>
    <property type="match status" value="1"/>
</dbReference>
<evidence type="ECO:0000259" key="14">
    <source>
        <dbReference type="Pfam" id="PF01471"/>
    </source>
</evidence>
<dbReference type="PANTHER" id="PTHR35333:SF3">
    <property type="entry name" value="BETA-LACTAMASE-TYPE TRANSPEPTIDASE FOLD CONTAINING PROTEIN"/>
    <property type="match status" value="1"/>
</dbReference>
<gene>
    <name evidence="16" type="ORF">Pla144_33960</name>
</gene>
<sequence length="682" mass="74227">MFPSYSNHRVKRSLVLSIQWLFMGLAIFGTSPVVGADLASRIQPLIDSFEGEVGVMIKQLETGEEFEYRSTESMPTASLIKFPLMIATYQAIEDGKLDLDQRVTLRDEDKVPGSGILTAHFSDGSELSLRDVIHLMIVYSDNTATNLVIDQVGLPSTAELMKSMGFAETVLNSKVYRRDTSIFPDRSRKYGLGSTTAKDMVSLLEKLQAGQLVSEHASKQMLAHLRACDDTSKFPRLLPPGLTVAHKTGAVSDTRTDAGIIESRDGPIALCVLTTNIEDRGWSDDNAAELLCANIAKAAYDYFHNDTDEESAGPQILKSGDTGALVEALQRTLNVRLKPSLDIGTDGDFGPQTEQAVKAFQRQESLKETGEVDAQLWAALGPLVEEQPAPDPAVFNAEKIKKQPAEKLTGPPATTCQAWAIGDSKSGNLLWGMHEDEKRDIASTTKIMTAYLVLNYAQDHPEVLDEIVEFSKRADNTGGSTAGVRAGEKISVRELLYGLLLPSGNDASVAIAEHFGPRLLGDSNVRDRDAYDCFIQAMNDMAIQLKMTSTGFKNPNGLPQEGHQSTAGDLLKLAHHAMQLPTFREYVATNQHGCTVTGPGGYQRNLAWKNTNRLLRTEGYEGIKTGTTNAAGACLVSQGTRNGESLIVVILGATSSDGRYVDARNLYRWAWQQPISEPGNGN</sequence>
<accession>A0A5C6CJH7</accession>
<evidence type="ECO:0000256" key="9">
    <source>
        <dbReference type="ARBA" id="ARBA00023316"/>
    </source>
</evidence>
<dbReference type="Gene3D" id="3.40.710.10">
    <property type="entry name" value="DD-peptidase/beta-lactamase superfamily"/>
    <property type="match status" value="2"/>
</dbReference>
<dbReference type="GO" id="GO:0006508">
    <property type="term" value="P:proteolysis"/>
    <property type="evidence" value="ECO:0007669"/>
    <property type="project" value="InterPro"/>
</dbReference>
<dbReference type="Gene3D" id="1.10.101.10">
    <property type="entry name" value="PGBD-like superfamily/PGBD"/>
    <property type="match status" value="1"/>
</dbReference>
<keyword evidence="7" id="KW-0133">Cell shape</keyword>
<dbReference type="InterPro" id="IPR002477">
    <property type="entry name" value="Peptidoglycan-bd-like"/>
</dbReference>
<dbReference type="Proteomes" id="UP000318437">
    <property type="component" value="Unassembled WGS sequence"/>
</dbReference>
<dbReference type="PRINTS" id="PR00725">
    <property type="entry name" value="DADACBPTASE1"/>
</dbReference>
<evidence type="ECO:0000259" key="15">
    <source>
        <dbReference type="Pfam" id="PF13354"/>
    </source>
</evidence>
<evidence type="ECO:0000256" key="11">
    <source>
        <dbReference type="PIRSR" id="PIRSR618044-2"/>
    </source>
</evidence>
<keyword evidence="9" id="KW-0961">Cell wall biogenesis/degradation</keyword>
<dbReference type="InterPro" id="IPR036366">
    <property type="entry name" value="PGBDSf"/>
</dbReference>
<feature type="active site" evidence="10">
    <location>
        <position position="503"/>
    </location>
</feature>
<evidence type="ECO:0000256" key="4">
    <source>
        <dbReference type="ARBA" id="ARBA00012865"/>
    </source>
</evidence>
<dbReference type="AlphaFoldDB" id="A0A5C6CJH7"/>
<feature type="active site" description="Acyl-ester intermediate" evidence="10">
    <location>
        <position position="443"/>
    </location>
</feature>
<evidence type="ECO:0000313" key="16">
    <source>
        <dbReference type="EMBL" id="TWU24512.1"/>
    </source>
</evidence>
<keyword evidence="16" id="KW-0645">Protease</keyword>
<dbReference type="GO" id="GO:0008800">
    <property type="term" value="F:beta-lactamase activity"/>
    <property type="evidence" value="ECO:0007669"/>
    <property type="project" value="UniProtKB-EC"/>
</dbReference>
<dbReference type="InterPro" id="IPR012338">
    <property type="entry name" value="Beta-lactam/transpept-like"/>
</dbReference>
<keyword evidence="8" id="KW-0573">Peptidoglycan synthesis</keyword>
<keyword evidence="17" id="KW-1185">Reference proteome</keyword>
<evidence type="ECO:0000256" key="7">
    <source>
        <dbReference type="ARBA" id="ARBA00022960"/>
    </source>
</evidence>
<proteinExistence type="inferred from homology"/>
<dbReference type="Pfam" id="PF00768">
    <property type="entry name" value="Peptidase_S11"/>
    <property type="match status" value="1"/>
</dbReference>
<comment type="similarity">
    <text evidence="2 12">Belongs to the peptidase S11 family.</text>
</comment>
<name>A0A5C6CJH7_9BACT</name>
<evidence type="ECO:0000256" key="2">
    <source>
        <dbReference type="ARBA" id="ARBA00007164"/>
    </source>
</evidence>
<evidence type="ECO:0000313" key="17">
    <source>
        <dbReference type="Proteomes" id="UP000318437"/>
    </source>
</evidence>
<evidence type="ECO:0000256" key="1">
    <source>
        <dbReference type="ARBA" id="ARBA00001526"/>
    </source>
</evidence>
<evidence type="ECO:0000256" key="8">
    <source>
        <dbReference type="ARBA" id="ARBA00022984"/>
    </source>
</evidence>
<comment type="caution">
    <text evidence="16">The sequence shown here is derived from an EMBL/GenBank/DDBJ whole genome shotgun (WGS) entry which is preliminary data.</text>
</comment>
<dbReference type="GO" id="GO:0071555">
    <property type="term" value="P:cell wall organization"/>
    <property type="evidence" value="ECO:0007669"/>
    <property type="project" value="UniProtKB-KW"/>
</dbReference>
<feature type="domain" description="Peptidoglycan binding-like" evidence="14">
    <location>
        <begin position="323"/>
        <end position="380"/>
    </location>
</feature>
<protein>
    <recommendedName>
        <fullName evidence="4">beta-lactamase</fullName>
        <ecNumber evidence="4">3.5.2.6</ecNumber>
    </recommendedName>
</protein>
<dbReference type="EMBL" id="SJPS01000005">
    <property type="protein sequence ID" value="TWU24512.1"/>
    <property type="molecule type" value="Genomic_DNA"/>
</dbReference>
<dbReference type="GO" id="GO:0030655">
    <property type="term" value="P:beta-lactam antibiotic catabolic process"/>
    <property type="evidence" value="ECO:0007669"/>
    <property type="project" value="InterPro"/>
</dbReference>
<dbReference type="GO" id="GO:0009252">
    <property type="term" value="P:peptidoglycan biosynthetic process"/>
    <property type="evidence" value="ECO:0007669"/>
    <property type="project" value="UniProtKB-KW"/>
</dbReference>
<dbReference type="EC" id="3.5.2.6" evidence="4"/>
<feature type="domain" description="Beta-lactamase class A catalytic" evidence="15">
    <location>
        <begin position="54"/>
        <end position="274"/>
    </location>
</feature>
<keyword evidence="6 16" id="KW-0378">Hydrolase</keyword>
<dbReference type="GO" id="GO:0009002">
    <property type="term" value="F:serine-type D-Ala-D-Ala carboxypeptidase activity"/>
    <property type="evidence" value="ECO:0007669"/>
    <property type="project" value="UniProtKB-EC"/>
</dbReference>
<feature type="binding site" evidence="11">
    <location>
        <position position="624"/>
    </location>
    <ligand>
        <name>substrate</name>
    </ligand>
</feature>
<feature type="active site" description="Proton acceptor" evidence="10">
    <location>
        <position position="446"/>
    </location>
</feature>
<evidence type="ECO:0000256" key="3">
    <source>
        <dbReference type="ARBA" id="ARBA00009009"/>
    </source>
</evidence>
<dbReference type="InterPro" id="IPR000871">
    <property type="entry name" value="Beta-lactam_class-A"/>
</dbReference>
<evidence type="ECO:0000256" key="6">
    <source>
        <dbReference type="ARBA" id="ARBA00022801"/>
    </source>
</evidence>
<dbReference type="InterPro" id="IPR036365">
    <property type="entry name" value="PGBD-like_sf"/>
</dbReference>